<feature type="region of interest" description="Disordered" evidence="1">
    <location>
        <begin position="1"/>
        <end position="62"/>
    </location>
</feature>
<sequence>MTPPASNSALGELAAAQQPSGIDLATTAAAPDSPLEQGLRDSSVFQGNPAGSALPGTTNSPVLRDGPVGDCAEPSRVNLDIGLAEKADIVITGMVVASGPASIICAPSNSTLKLLERAGNLSPASWTGPDLLVDFTAFDRLANKTSNSTSNSTAGNTTQVPASADTVVLVAVQCVHKGALACRRNHVDAKSGISRCVVAVKVPPQPKADNKTLAPCEVTNGFRYMMLLSSKPAAGCDGAYTIAHQRIVDSVRPHLGMSACPPYPRWPSQSTSTDGEGLARLLSTKCPGAANPKPANCSGAADPCNALQCPKGAAITCVPKACEGRYMAGGTLVGANTCSPMFISQDTGLPVVSCDVTSNQLNRQARQSQKRLGLAAGKTNAEVRGIDENGNPRLVNPNTLFLNFGRSAGNGGSAQAMQGPGAGSSSGSPQAAQGLGAGVGDGGLAGAEGSDYSSAAEGLAVDGTAGSP</sequence>
<name>A0ABY8TWZ5_TETOB</name>
<dbReference type="EMBL" id="CP126211">
    <property type="protein sequence ID" value="WIA13384.1"/>
    <property type="molecule type" value="Genomic_DNA"/>
</dbReference>
<proteinExistence type="predicted"/>
<feature type="region of interest" description="Disordered" evidence="1">
    <location>
        <begin position="411"/>
        <end position="468"/>
    </location>
</feature>
<accession>A0ABY8TWZ5</accession>
<gene>
    <name evidence="2" type="ORF">OEZ85_006964</name>
</gene>
<reference evidence="2 3" key="1">
    <citation type="submission" date="2023-05" db="EMBL/GenBank/DDBJ databases">
        <title>A 100% complete, gapless, phased diploid assembly of the Scenedesmus obliquus UTEX 3031 genome.</title>
        <authorList>
            <person name="Biondi T.C."/>
            <person name="Hanschen E.R."/>
            <person name="Kwon T."/>
            <person name="Eng W."/>
            <person name="Kruse C.P.S."/>
            <person name="Koehler S.I."/>
            <person name="Kunde Y."/>
            <person name="Gleasner C.D."/>
            <person name="You Mak K.T."/>
            <person name="Polle J."/>
            <person name="Hovde B.T."/>
            <person name="Starkenburg S.R."/>
        </authorList>
    </citation>
    <scope>NUCLEOTIDE SEQUENCE [LARGE SCALE GENOMIC DNA]</scope>
    <source>
        <strain evidence="2 3">DOE0152z</strain>
    </source>
</reference>
<feature type="compositionally biased region" description="Gly residues" evidence="1">
    <location>
        <begin position="435"/>
        <end position="446"/>
    </location>
</feature>
<feature type="compositionally biased region" description="Low complexity" evidence="1">
    <location>
        <begin position="413"/>
        <end position="434"/>
    </location>
</feature>
<dbReference type="Proteomes" id="UP001244341">
    <property type="component" value="Chromosome 4b"/>
</dbReference>
<evidence type="ECO:0000313" key="2">
    <source>
        <dbReference type="EMBL" id="WIA13384.1"/>
    </source>
</evidence>
<protein>
    <submittedName>
        <fullName evidence="2">Uncharacterized protein</fullName>
    </submittedName>
</protein>
<organism evidence="2 3">
    <name type="scientific">Tetradesmus obliquus</name>
    <name type="common">Green alga</name>
    <name type="synonym">Acutodesmus obliquus</name>
    <dbReference type="NCBI Taxonomy" id="3088"/>
    <lineage>
        <taxon>Eukaryota</taxon>
        <taxon>Viridiplantae</taxon>
        <taxon>Chlorophyta</taxon>
        <taxon>core chlorophytes</taxon>
        <taxon>Chlorophyceae</taxon>
        <taxon>CS clade</taxon>
        <taxon>Sphaeropleales</taxon>
        <taxon>Scenedesmaceae</taxon>
        <taxon>Tetradesmus</taxon>
    </lineage>
</organism>
<keyword evidence="3" id="KW-1185">Reference proteome</keyword>
<evidence type="ECO:0000256" key="1">
    <source>
        <dbReference type="SAM" id="MobiDB-lite"/>
    </source>
</evidence>
<evidence type="ECO:0000313" key="3">
    <source>
        <dbReference type="Proteomes" id="UP001244341"/>
    </source>
</evidence>